<dbReference type="RefSeq" id="WP_188386781.1">
    <property type="nucleotide sequence ID" value="NZ_BMFK01000001.1"/>
</dbReference>
<accession>A0A917EML9</accession>
<dbReference type="AlphaFoldDB" id="A0A917EML9"/>
<reference evidence="1" key="1">
    <citation type="journal article" date="2014" name="Int. J. Syst. Evol. Microbiol.">
        <title>Complete genome sequence of Corynebacterium casei LMG S-19264T (=DSM 44701T), isolated from a smear-ripened cheese.</title>
        <authorList>
            <consortium name="US DOE Joint Genome Institute (JGI-PGF)"/>
            <person name="Walter F."/>
            <person name="Albersmeier A."/>
            <person name="Kalinowski J."/>
            <person name="Ruckert C."/>
        </authorList>
    </citation>
    <scope>NUCLEOTIDE SEQUENCE</scope>
    <source>
        <strain evidence="1">CGMCC 1.12698</strain>
    </source>
</reference>
<name>A0A917EML9_9BACI</name>
<dbReference type="EMBL" id="BMFK01000001">
    <property type="protein sequence ID" value="GGE56930.1"/>
    <property type="molecule type" value="Genomic_DNA"/>
</dbReference>
<gene>
    <name evidence="1" type="ORF">GCM10007140_04060</name>
</gene>
<reference evidence="1" key="2">
    <citation type="submission" date="2020-09" db="EMBL/GenBank/DDBJ databases">
        <authorList>
            <person name="Sun Q."/>
            <person name="Zhou Y."/>
        </authorList>
    </citation>
    <scope>NUCLEOTIDE SEQUENCE</scope>
    <source>
        <strain evidence="1">CGMCC 1.12698</strain>
    </source>
</reference>
<keyword evidence="2" id="KW-1185">Reference proteome</keyword>
<proteinExistence type="predicted"/>
<dbReference type="Proteomes" id="UP000605259">
    <property type="component" value="Unassembled WGS sequence"/>
</dbReference>
<organism evidence="1 2">
    <name type="scientific">Priestia taiwanensis</name>
    <dbReference type="NCBI Taxonomy" id="1347902"/>
    <lineage>
        <taxon>Bacteria</taxon>
        <taxon>Bacillati</taxon>
        <taxon>Bacillota</taxon>
        <taxon>Bacilli</taxon>
        <taxon>Bacillales</taxon>
        <taxon>Bacillaceae</taxon>
        <taxon>Priestia</taxon>
    </lineage>
</organism>
<protein>
    <submittedName>
        <fullName evidence="1">Uncharacterized protein</fullName>
    </submittedName>
</protein>
<comment type="caution">
    <text evidence="1">The sequence shown here is derived from an EMBL/GenBank/DDBJ whole genome shotgun (WGS) entry which is preliminary data.</text>
</comment>
<evidence type="ECO:0000313" key="1">
    <source>
        <dbReference type="EMBL" id="GGE56930.1"/>
    </source>
</evidence>
<sequence>METFEEMIARLNQPPNLLQFQKEYIDICEGDIETSILLWYITSVYVVTKYPTLVQTSTVYEGVFVDNLGKVWIGKTPVVWWTDVRLNPSQLERASNKLRDIDLIDKLLEPRTGLLYIRLKPLSLLFQMRRILLFG</sequence>
<evidence type="ECO:0000313" key="2">
    <source>
        <dbReference type="Proteomes" id="UP000605259"/>
    </source>
</evidence>